<gene>
    <name evidence="1" type="ORF">WN51_04608</name>
</gene>
<dbReference type="EMBL" id="KQ435878">
    <property type="protein sequence ID" value="KOX70091.1"/>
    <property type="molecule type" value="Genomic_DNA"/>
</dbReference>
<organism evidence="1 2">
    <name type="scientific">Melipona quadrifasciata</name>
    <dbReference type="NCBI Taxonomy" id="166423"/>
    <lineage>
        <taxon>Eukaryota</taxon>
        <taxon>Metazoa</taxon>
        <taxon>Ecdysozoa</taxon>
        <taxon>Arthropoda</taxon>
        <taxon>Hexapoda</taxon>
        <taxon>Insecta</taxon>
        <taxon>Pterygota</taxon>
        <taxon>Neoptera</taxon>
        <taxon>Endopterygota</taxon>
        <taxon>Hymenoptera</taxon>
        <taxon>Apocrita</taxon>
        <taxon>Aculeata</taxon>
        <taxon>Apoidea</taxon>
        <taxon>Anthophila</taxon>
        <taxon>Apidae</taxon>
        <taxon>Melipona</taxon>
    </lineage>
</organism>
<proteinExistence type="predicted"/>
<reference evidence="1 2" key="1">
    <citation type="submission" date="2015-07" db="EMBL/GenBank/DDBJ databases">
        <title>The genome of Melipona quadrifasciata.</title>
        <authorList>
            <person name="Pan H."/>
            <person name="Kapheim K."/>
        </authorList>
    </citation>
    <scope>NUCLEOTIDE SEQUENCE [LARGE SCALE GENOMIC DNA]</scope>
    <source>
        <strain evidence="1">0111107301</strain>
        <tissue evidence="1">Whole body</tissue>
    </source>
</reference>
<dbReference type="Proteomes" id="UP000053105">
    <property type="component" value="Unassembled WGS sequence"/>
</dbReference>
<evidence type="ECO:0000313" key="1">
    <source>
        <dbReference type="EMBL" id="KOX70091.1"/>
    </source>
</evidence>
<accession>A0A0N0BDH1</accession>
<keyword evidence="2" id="KW-1185">Reference proteome</keyword>
<sequence>MIEKKTILLITTDPCLCLRSSVVASFQIRPRVRELPLLLRLLPPESIINTGATVNPVRRMHTCRSVFIFAYITRRAFVGVLSSRLQPGVLNSLARNTRPETHAQTCIGDRIVETGRL</sequence>
<dbReference type="AlphaFoldDB" id="A0A0N0BDH1"/>
<evidence type="ECO:0000313" key="2">
    <source>
        <dbReference type="Proteomes" id="UP000053105"/>
    </source>
</evidence>
<protein>
    <submittedName>
        <fullName evidence="1">Uncharacterized protein</fullName>
    </submittedName>
</protein>
<name>A0A0N0BDH1_9HYME</name>